<dbReference type="InterPro" id="IPR011990">
    <property type="entry name" value="TPR-like_helical_dom_sf"/>
</dbReference>
<name>A0A4R3J3Z0_9RHOB</name>
<comment type="caution">
    <text evidence="1">The sequence shown here is derived from an EMBL/GenBank/DDBJ whole genome shotgun (WGS) entry which is preliminary data.</text>
</comment>
<dbReference type="OrthoDB" id="9807521at2"/>
<evidence type="ECO:0000313" key="2">
    <source>
        <dbReference type="Proteomes" id="UP000295696"/>
    </source>
</evidence>
<sequence length="565" mass="63276">MKAHSHADIALKEKLHFACFSLPKAQNCKMGPNFNNKIYISLAGSFRVWIEDQTEIAIGSVMSKRLLAILLTSPGMRKSRAALQFLLWDEEKCDPGQNLRQLLLQTRRRLGEYADYLVADKTTVWLVRTENGTNSTPNGQAEFFDDAGFGTEDFEDWLQVERANYYALSETQSLAEPMAPFLMKPRPVVALRNTGLHSISHRAGVISDWVSNHLRDVFFWNSFVQFHDLRAGNLCVDTDMELQVSVSEIGEHVEIFIGGFVDGTCRLSHSANFPAGAELGEKRDEVLEFAQRVGAIIESTVSRLVATRQSDSEDGSLYGAVVKLFTMRPDDVGQATAYLKTAAETRPTAAVLGWRAFGRMLENGERLVDDRDRRQATGDAETLVIQALDMDPYDLSALNIAAHFHAFVKRDYRQARELSDLALEIAPSSHFTADVRAMIELYDGNLVAANRFGELAIRMGRYSPMREYLAGTEVMLASLMGNFDRANEVASAVLRSRPNFLPVIRHIVPSLLETGAFDEAQSLMNRMRKLDPDFATVAMFGDDYPLPSEISREHIVKILKKHGEI</sequence>
<dbReference type="Proteomes" id="UP000295696">
    <property type="component" value="Unassembled WGS sequence"/>
</dbReference>
<accession>A0A4R3J3Z0</accession>
<dbReference type="EMBL" id="SLZU01000022">
    <property type="protein sequence ID" value="TCS59099.1"/>
    <property type="molecule type" value="Genomic_DNA"/>
</dbReference>
<dbReference type="Gene3D" id="1.10.10.10">
    <property type="entry name" value="Winged helix-like DNA-binding domain superfamily/Winged helix DNA-binding domain"/>
    <property type="match status" value="1"/>
</dbReference>
<keyword evidence="2" id="KW-1185">Reference proteome</keyword>
<evidence type="ECO:0000313" key="1">
    <source>
        <dbReference type="EMBL" id="TCS59099.1"/>
    </source>
</evidence>
<protein>
    <submittedName>
        <fullName evidence="1">Uncharacterized protein</fullName>
    </submittedName>
</protein>
<dbReference type="RefSeq" id="WP_132248253.1">
    <property type="nucleotide sequence ID" value="NZ_SLZU01000022.1"/>
</dbReference>
<gene>
    <name evidence="1" type="ORF">EDD52_12258</name>
</gene>
<organism evidence="1 2">
    <name type="scientific">Primorskyibacter sedentarius</name>
    <dbReference type="NCBI Taxonomy" id="745311"/>
    <lineage>
        <taxon>Bacteria</taxon>
        <taxon>Pseudomonadati</taxon>
        <taxon>Pseudomonadota</taxon>
        <taxon>Alphaproteobacteria</taxon>
        <taxon>Rhodobacterales</taxon>
        <taxon>Roseobacteraceae</taxon>
        <taxon>Primorskyibacter</taxon>
    </lineage>
</organism>
<dbReference type="InterPro" id="IPR036388">
    <property type="entry name" value="WH-like_DNA-bd_sf"/>
</dbReference>
<reference evidence="1 2" key="1">
    <citation type="submission" date="2019-03" db="EMBL/GenBank/DDBJ databases">
        <title>Genomic Encyclopedia of Type Strains, Phase IV (KMG-IV): sequencing the most valuable type-strain genomes for metagenomic binning, comparative biology and taxonomic classification.</title>
        <authorList>
            <person name="Goeker M."/>
        </authorList>
    </citation>
    <scope>NUCLEOTIDE SEQUENCE [LARGE SCALE GENOMIC DNA]</scope>
    <source>
        <strain evidence="1 2">DSM 104836</strain>
    </source>
</reference>
<proteinExistence type="predicted"/>
<dbReference type="AlphaFoldDB" id="A0A4R3J3Z0"/>
<dbReference type="SUPFAM" id="SSF48452">
    <property type="entry name" value="TPR-like"/>
    <property type="match status" value="1"/>
</dbReference>
<dbReference type="Gene3D" id="1.25.40.10">
    <property type="entry name" value="Tetratricopeptide repeat domain"/>
    <property type="match status" value="1"/>
</dbReference>